<dbReference type="EMBL" id="CP006643">
    <property type="protein sequence ID" value="AGX02352.1"/>
    <property type="molecule type" value="Genomic_DNA"/>
</dbReference>
<dbReference type="KEGG" id="bif:N288_01925"/>
<evidence type="ECO:0000313" key="3">
    <source>
        <dbReference type="Proteomes" id="UP000017805"/>
    </source>
</evidence>
<dbReference type="PATRIC" id="fig|1367477.3.peg.329"/>
<accession>U5L6U2</accession>
<sequence>MGGNKIMHHLLLAALIILAAASSYIFRDGLTDRSLMVSSILVILNIGMYMRAKAKKEETIKSSSAQEV</sequence>
<protein>
    <submittedName>
        <fullName evidence="2">Uncharacterized protein</fullName>
    </submittedName>
</protein>
<dbReference type="Proteomes" id="UP000017805">
    <property type="component" value="Chromosome"/>
</dbReference>
<gene>
    <name evidence="2" type="ORF">N288_01925</name>
</gene>
<name>U5L6U2_9BACI</name>
<proteinExistence type="predicted"/>
<evidence type="ECO:0000313" key="2">
    <source>
        <dbReference type="EMBL" id="AGX02352.1"/>
    </source>
</evidence>
<dbReference type="AlphaFoldDB" id="U5L6U2"/>
<keyword evidence="1" id="KW-0472">Membrane</keyword>
<evidence type="ECO:0000256" key="1">
    <source>
        <dbReference type="SAM" id="Phobius"/>
    </source>
</evidence>
<keyword evidence="1" id="KW-0812">Transmembrane</keyword>
<keyword evidence="1" id="KW-1133">Transmembrane helix</keyword>
<dbReference type="HOGENOM" id="CLU_2785203_0_0_9"/>
<reference evidence="2 3" key="1">
    <citation type="submission" date="2013-07" db="EMBL/GenBank/DDBJ databases">
        <title>Complete genome sequence of Bacillus infantis NRRL B-14911 that has potential to induce cardiac disease by antigenic mimicry.</title>
        <authorList>
            <person name="Massilamany C."/>
            <person name="Smith T.P.L."/>
            <person name="Loy J.D."/>
            <person name="Barletta R."/>
            <person name="Reddy J."/>
        </authorList>
    </citation>
    <scope>NUCLEOTIDE SEQUENCE [LARGE SCALE GENOMIC DNA]</scope>
    <source>
        <strain evidence="2 3">NRRL B-14911</strain>
    </source>
</reference>
<dbReference type="STRING" id="1367477.N288_01925"/>
<feature type="transmembrane region" description="Helical" evidence="1">
    <location>
        <begin position="33"/>
        <end position="52"/>
    </location>
</feature>
<organism evidence="2 3">
    <name type="scientific">Bacillus infantis NRRL B-14911</name>
    <dbReference type="NCBI Taxonomy" id="1367477"/>
    <lineage>
        <taxon>Bacteria</taxon>
        <taxon>Bacillati</taxon>
        <taxon>Bacillota</taxon>
        <taxon>Bacilli</taxon>
        <taxon>Bacillales</taxon>
        <taxon>Bacillaceae</taxon>
        <taxon>Bacillus</taxon>
    </lineage>
</organism>
<keyword evidence="3" id="KW-1185">Reference proteome</keyword>